<feature type="region of interest" description="Disordered" evidence="1">
    <location>
        <begin position="24"/>
        <end position="68"/>
    </location>
</feature>
<evidence type="ECO:0000313" key="2">
    <source>
        <dbReference type="EMBL" id="BAT05156.1"/>
    </source>
</evidence>
<evidence type="ECO:0000256" key="1">
    <source>
        <dbReference type="SAM" id="MobiDB-lite"/>
    </source>
</evidence>
<reference evidence="2 3" key="2">
    <citation type="journal article" date="2013" name="Plant Cell Physiol.">
        <title>Rice Annotation Project Database (RAP-DB): an integrative and interactive database for rice genomics.</title>
        <authorList>
            <person name="Sakai H."/>
            <person name="Lee S.S."/>
            <person name="Tanaka T."/>
            <person name="Numa H."/>
            <person name="Kim J."/>
            <person name="Kawahara Y."/>
            <person name="Wakimoto H."/>
            <person name="Yang C.C."/>
            <person name="Iwamoto M."/>
            <person name="Abe T."/>
            <person name="Yamada Y."/>
            <person name="Muto A."/>
            <person name="Inokuchi H."/>
            <person name="Ikemura T."/>
            <person name="Matsumoto T."/>
            <person name="Sasaki T."/>
            <person name="Itoh T."/>
        </authorList>
    </citation>
    <scope>NUCLEOTIDE SEQUENCE [LARGE SCALE GENOMIC DNA]</scope>
    <source>
        <strain evidence="3">cv. Nipponbare</strain>
    </source>
</reference>
<dbReference type="PaxDb" id="39947-A0A0P0XF04"/>
<reference evidence="3" key="1">
    <citation type="journal article" date="2005" name="Nature">
        <title>The map-based sequence of the rice genome.</title>
        <authorList>
            <consortium name="International rice genome sequencing project (IRGSP)"/>
            <person name="Matsumoto T."/>
            <person name="Wu J."/>
            <person name="Kanamori H."/>
            <person name="Katayose Y."/>
            <person name="Fujisawa M."/>
            <person name="Namiki N."/>
            <person name="Mizuno H."/>
            <person name="Yamamoto K."/>
            <person name="Antonio B.A."/>
            <person name="Baba T."/>
            <person name="Sakata K."/>
            <person name="Nagamura Y."/>
            <person name="Aoki H."/>
            <person name="Arikawa K."/>
            <person name="Arita K."/>
            <person name="Bito T."/>
            <person name="Chiden Y."/>
            <person name="Fujitsuka N."/>
            <person name="Fukunaka R."/>
            <person name="Hamada M."/>
            <person name="Harada C."/>
            <person name="Hayashi A."/>
            <person name="Hijishita S."/>
            <person name="Honda M."/>
            <person name="Hosokawa S."/>
            <person name="Ichikawa Y."/>
            <person name="Idonuma A."/>
            <person name="Iijima M."/>
            <person name="Ikeda M."/>
            <person name="Ikeno M."/>
            <person name="Ito K."/>
            <person name="Ito S."/>
            <person name="Ito T."/>
            <person name="Ito Y."/>
            <person name="Ito Y."/>
            <person name="Iwabuchi A."/>
            <person name="Kamiya K."/>
            <person name="Karasawa W."/>
            <person name="Kurita K."/>
            <person name="Katagiri S."/>
            <person name="Kikuta A."/>
            <person name="Kobayashi H."/>
            <person name="Kobayashi N."/>
            <person name="Machita K."/>
            <person name="Maehara T."/>
            <person name="Masukawa M."/>
            <person name="Mizubayashi T."/>
            <person name="Mukai Y."/>
            <person name="Nagasaki H."/>
            <person name="Nagata Y."/>
            <person name="Naito S."/>
            <person name="Nakashima M."/>
            <person name="Nakama Y."/>
            <person name="Nakamichi Y."/>
            <person name="Nakamura M."/>
            <person name="Meguro A."/>
            <person name="Negishi M."/>
            <person name="Ohta I."/>
            <person name="Ohta T."/>
            <person name="Okamoto M."/>
            <person name="Ono N."/>
            <person name="Saji S."/>
            <person name="Sakaguchi M."/>
            <person name="Sakai K."/>
            <person name="Shibata M."/>
            <person name="Shimokawa T."/>
            <person name="Song J."/>
            <person name="Takazaki Y."/>
            <person name="Terasawa K."/>
            <person name="Tsugane M."/>
            <person name="Tsuji K."/>
            <person name="Ueda S."/>
            <person name="Waki K."/>
            <person name="Yamagata H."/>
            <person name="Yamamoto M."/>
            <person name="Yamamoto S."/>
            <person name="Yamane H."/>
            <person name="Yoshiki S."/>
            <person name="Yoshihara R."/>
            <person name="Yukawa K."/>
            <person name="Zhong H."/>
            <person name="Yano M."/>
            <person name="Yuan Q."/>
            <person name="Ouyang S."/>
            <person name="Liu J."/>
            <person name="Jones K.M."/>
            <person name="Gansberger K."/>
            <person name="Moffat K."/>
            <person name="Hill J."/>
            <person name="Bera J."/>
            <person name="Fadrosh D."/>
            <person name="Jin S."/>
            <person name="Johri S."/>
            <person name="Kim M."/>
            <person name="Overton L."/>
            <person name="Reardon M."/>
            <person name="Tsitrin T."/>
            <person name="Vuong H."/>
            <person name="Weaver B."/>
            <person name="Ciecko A."/>
            <person name="Tallon L."/>
            <person name="Jackson J."/>
            <person name="Pai G."/>
            <person name="Aken S.V."/>
            <person name="Utterback T."/>
            <person name="Reidmuller S."/>
            <person name="Feldblyum T."/>
            <person name="Hsiao J."/>
            <person name="Zismann V."/>
            <person name="Iobst S."/>
            <person name="de Vazeille A.R."/>
            <person name="Buell C.R."/>
            <person name="Ying K."/>
            <person name="Li Y."/>
            <person name="Lu T."/>
            <person name="Huang Y."/>
            <person name="Zhao Q."/>
            <person name="Feng Q."/>
            <person name="Zhang L."/>
            <person name="Zhu J."/>
            <person name="Weng Q."/>
            <person name="Mu J."/>
            <person name="Lu Y."/>
            <person name="Fan D."/>
            <person name="Liu Y."/>
            <person name="Guan J."/>
            <person name="Zhang Y."/>
            <person name="Yu S."/>
            <person name="Liu X."/>
            <person name="Zhang Y."/>
            <person name="Hong G."/>
            <person name="Han B."/>
            <person name="Choisne N."/>
            <person name="Demange N."/>
            <person name="Orjeda G."/>
            <person name="Samain S."/>
            <person name="Cattolico L."/>
            <person name="Pelletier E."/>
            <person name="Couloux A."/>
            <person name="Segurens B."/>
            <person name="Wincker P."/>
            <person name="D'Hont A."/>
            <person name="Scarpelli C."/>
            <person name="Weissenbach J."/>
            <person name="Salanoubat M."/>
            <person name="Quetier F."/>
            <person name="Yu Y."/>
            <person name="Kim H.R."/>
            <person name="Rambo T."/>
            <person name="Currie J."/>
            <person name="Collura K."/>
            <person name="Luo M."/>
            <person name="Yang T."/>
            <person name="Ammiraju J.S.S."/>
            <person name="Engler F."/>
            <person name="Soderlund C."/>
            <person name="Wing R.A."/>
            <person name="Palmer L.E."/>
            <person name="de la Bastide M."/>
            <person name="Spiegel L."/>
            <person name="Nascimento L."/>
            <person name="Zutavern T."/>
            <person name="O'Shaughnessy A."/>
            <person name="Dike S."/>
            <person name="Dedhia N."/>
            <person name="Preston R."/>
            <person name="Balija V."/>
            <person name="McCombie W.R."/>
            <person name="Chow T."/>
            <person name="Chen H."/>
            <person name="Chung M."/>
            <person name="Chen C."/>
            <person name="Shaw J."/>
            <person name="Wu H."/>
            <person name="Hsiao K."/>
            <person name="Chao Y."/>
            <person name="Chu M."/>
            <person name="Cheng C."/>
            <person name="Hour A."/>
            <person name="Lee P."/>
            <person name="Lin S."/>
            <person name="Lin Y."/>
            <person name="Liou J."/>
            <person name="Liu S."/>
            <person name="Hsing Y."/>
            <person name="Raghuvanshi S."/>
            <person name="Mohanty A."/>
            <person name="Bharti A.K."/>
            <person name="Gaur A."/>
            <person name="Gupta V."/>
            <person name="Kumar D."/>
            <person name="Ravi V."/>
            <person name="Vij S."/>
            <person name="Kapur A."/>
            <person name="Khurana P."/>
            <person name="Khurana P."/>
            <person name="Khurana J.P."/>
            <person name="Tyagi A.K."/>
            <person name="Gaikwad K."/>
            <person name="Singh A."/>
            <person name="Dalal V."/>
            <person name="Srivastava S."/>
            <person name="Dixit A."/>
            <person name="Pal A.K."/>
            <person name="Ghazi I.A."/>
            <person name="Yadav M."/>
            <person name="Pandit A."/>
            <person name="Bhargava A."/>
            <person name="Sureshbabu K."/>
            <person name="Batra K."/>
            <person name="Sharma T.R."/>
            <person name="Mohapatra T."/>
            <person name="Singh N.K."/>
            <person name="Messing J."/>
            <person name="Nelson A.B."/>
            <person name="Fuks G."/>
            <person name="Kavchok S."/>
            <person name="Keizer G."/>
            <person name="Linton E."/>
            <person name="Llaca V."/>
            <person name="Song R."/>
            <person name="Tanyolac B."/>
            <person name="Young S."/>
            <person name="Ho-Il K."/>
            <person name="Hahn J.H."/>
            <person name="Sangsakoo G."/>
            <person name="Vanavichit A."/>
            <person name="de Mattos Luiz.A.T."/>
            <person name="Zimmer P.D."/>
            <person name="Malone G."/>
            <person name="Dellagostin O."/>
            <person name="de Oliveira A.C."/>
            <person name="Bevan M."/>
            <person name="Bancroft I."/>
            <person name="Minx P."/>
            <person name="Cordum H."/>
            <person name="Wilson R."/>
            <person name="Cheng Z."/>
            <person name="Jin W."/>
            <person name="Jiang J."/>
            <person name="Leong S.A."/>
            <person name="Iwama H."/>
            <person name="Gojobori T."/>
            <person name="Itoh T."/>
            <person name="Niimura Y."/>
            <person name="Fujii Y."/>
            <person name="Habara T."/>
            <person name="Sakai H."/>
            <person name="Sato Y."/>
            <person name="Wilson G."/>
            <person name="Kumar K."/>
            <person name="McCouch S."/>
            <person name="Juretic N."/>
            <person name="Hoen D."/>
            <person name="Wright S."/>
            <person name="Bruskiewich R."/>
            <person name="Bureau T."/>
            <person name="Miyao A."/>
            <person name="Hirochika H."/>
            <person name="Nishikawa T."/>
            <person name="Kadowaki K."/>
            <person name="Sugiura M."/>
            <person name="Burr B."/>
            <person name="Sasaki T."/>
        </authorList>
    </citation>
    <scope>NUCLEOTIDE SEQUENCE [LARGE SCALE GENOMIC DNA]</scope>
    <source>
        <strain evidence="3">cv. Nipponbare</strain>
    </source>
</reference>
<dbReference type="AlphaFoldDB" id="A0A0P0XF04"/>
<feature type="region of interest" description="Disordered" evidence="1">
    <location>
        <begin position="80"/>
        <end position="104"/>
    </location>
</feature>
<sequence length="104" mass="10383">MSFNATAAANAPTVTAVCLVAWLPNDPSNQNAGTAGAGNPGGRRATAGRGTERARPAGQGWSRGEGEAVLVPARRAKVAALPPRLPDGHARLAGAGQPGGYQTD</sequence>
<dbReference type="InParanoid" id="A0A0P0XF04"/>
<organism evidence="2 3">
    <name type="scientific">Oryza sativa subsp. japonica</name>
    <name type="common">Rice</name>
    <dbReference type="NCBI Taxonomy" id="39947"/>
    <lineage>
        <taxon>Eukaryota</taxon>
        <taxon>Viridiplantae</taxon>
        <taxon>Streptophyta</taxon>
        <taxon>Embryophyta</taxon>
        <taxon>Tracheophyta</taxon>
        <taxon>Spermatophyta</taxon>
        <taxon>Magnoliopsida</taxon>
        <taxon>Liliopsida</taxon>
        <taxon>Poales</taxon>
        <taxon>Poaceae</taxon>
        <taxon>BOP clade</taxon>
        <taxon>Oryzoideae</taxon>
        <taxon>Oryzeae</taxon>
        <taxon>Oryzinae</taxon>
        <taxon>Oryza</taxon>
        <taxon>Oryza sativa</taxon>
    </lineage>
</organism>
<dbReference type="Proteomes" id="UP000059680">
    <property type="component" value="Chromosome 8"/>
</dbReference>
<reference evidence="2 3" key="3">
    <citation type="journal article" date="2013" name="Rice">
        <title>Improvement of the Oryza sativa Nipponbare reference genome using next generation sequence and optical map data.</title>
        <authorList>
            <person name="Kawahara Y."/>
            <person name="de la Bastide M."/>
            <person name="Hamilton J.P."/>
            <person name="Kanamori H."/>
            <person name="McCombie W.R."/>
            <person name="Ouyang S."/>
            <person name="Schwartz D.C."/>
            <person name="Tanaka T."/>
            <person name="Wu J."/>
            <person name="Zhou S."/>
            <person name="Childs K.L."/>
            <person name="Davidson R.M."/>
            <person name="Lin H."/>
            <person name="Quesada-Ocampo L."/>
            <person name="Vaillancourt B."/>
            <person name="Sakai H."/>
            <person name="Lee S.S."/>
            <person name="Kim J."/>
            <person name="Numa H."/>
            <person name="Itoh T."/>
            <person name="Buell C.R."/>
            <person name="Matsumoto T."/>
        </authorList>
    </citation>
    <scope>NUCLEOTIDE SEQUENCE [LARGE SCALE GENOMIC DNA]</scope>
    <source>
        <strain evidence="3">cv. Nipponbare</strain>
    </source>
</reference>
<keyword evidence="3" id="KW-1185">Reference proteome</keyword>
<evidence type="ECO:0000313" key="3">
    <source>
        <dbReference type="Proteomes" id="UP000059680"/>
    </source>
</evidence>
<proteinExistence type="predicted"/>
<name>A0A0P0XF04_ORYSJ</name>
<accession>A0A0P0XF04</accession>
<gene>
    <name evidence="2" type="ordered locus">Os08g0368555</name>
    <name evidence="2" type="ORF">OSNPB_080368555</name>
</gene>
<protein>
    <submittedName>
        <fullName evidence="2">Os08g0368555 protein</fullName>
    </submittedName>
</protein>
<dbReference type="EMBL" id="AP014964">
    <property type="protein sequence ID" value="BAT05156.1"/>
    <property type="molecule type" value="Genomic_DNA"/>
</dbReference>